<evidence type="ECO:0008006" key="3">
    <source>
        <dbReference type="Google" id="ProtNLM"/>
    </source>
</evidence>
<dbReference type="STRING" id="1395513.P343_07970"/>
<dbReference type="EMBL" id="AWTC01000006">
    <property type="protein sequence ID" value="EST12051.1"/>
    <property type="molecule type" value="Genomic_DNA"/>
</dbReference>
<evidence type="ECO:0000313" key="1">
    <source>
        <dbReference type="EMBL" id="EST12051.1"/>
    </source>
</evidence>
<protein>
    <recommendedName>
        <fullName evidence="3">Rho termination factor N-terminal domain-containing protein</fullName>
    </recommendedName>
</protein>
<dbReference type="RefSeq" id="WP_023509863.1">
    <property type="nucleotide sequence ID" value="NZ_AWTC01000006.1"/>
</dbReference>
<comment type="caution">
    <text evidence="1">The sequence shown here is derived from an EMBL/GenBank/DDBJ whole genome shotgun (WGS) entry which is preliminary data.</text>
</comment>
<accession>V6IZ16</accession>
<sequence>MWVKNKRTGKKWFVTDEHGKKLLKDDDYETLDSSSNAEVDLNDLTVAGLKKRAADKEIENYQSMDKEALIKALSGEQVLEVPQGKQQPTSETPAK</sequence>
<gene>
    <name evidence="1" type="ORF">P343_07970</name>
</gene>
<name>V6IZ16_9BACL</name>
<organism evidence="1 2">
    <name type="scientific">Sporolactobacillus laevolacticus DSM 442</name>
    <dbReference type="NCBI Taxonomy" id="1395513"/>
    <lineage>
        <taxon>Bacteria</taxon>
        <taxon>Bacillati</taxon>
        <taxon>Bacillota</taxon>
        <taxon>Bacilli</taxon>
        <taxon>Bacillales</taxon>
        <taxon>Sporolactobacillaceae</taxon>
        <taxon>Sporolactobacillus</taxon>
    </lineage>
</organism>
<evidence type="ECO:0000313" key="2">
    <source>
        <dbReference type="Proteomes" id="UP000018296"/>
    </source>
</evidence>
<proteinExistence type="predicted"/>
<reference evidence="1 2" key="1">
    <citation type="journal article" date="2013" name="Genome Announc.">
        <title>Genome Sequence of Sporolactobacillus laevolacticus DSM442, an Efficient Polymer-Grade D-Lactate Producer from Agricultural Waste Cottonseed as a Nitrogen Source.</title>
        <authorList>
            <person name="Wang H."/>
            <person name="Wang L."/>
            <person name="Ju J."/>
            <person name="Yu B."/>
            <person name="Ma Y."/>
        </authorList>
    </citation>
    <scope>NUCLEOTIDE SEQUENCE [LARGE SCALE GENOMIC DNA]</scope>
    <source>
        <strain evidence="1 2">DSM 442</strain>
    </source>
</reference>
<keyword evidence="2" id="KW-1185">Reference proteome</keyword>
<dbReference type="PATRIC" id="fig|1395513.3.peg.1618"/>
<dbReference type="Proteomes" id="UP000018296">
    <property type="component" value="Unassembled WGS sequence"/>
</dbReference>
<dbReference type="AlphaFoldDB" id="V6IZ16"/>